<proteinExistence type="predicted"/>
<dbReference type="SUPFAM" id="SSF56672">
    <property type="entry name" value="DNA/RNA polymerases"/>
    <property type="match status" value="1"/>
</dbReference>
<evidence type="ECO:0000259" key="1">
    <source>
        <dbReference type="Pfam" id="PF00078"/>
    </source>
</evidence>
<protein>
    <recommendedName>
        <fullName evidence="1">Reverse transcriptase domain-containing protein</fullName>
    </recommendedName>
</protein>
<accession>A0A9Q3EKW6</accession>
<sequence length="654" mass="75128">MGKLHSLFTRTAKKWYYKIRLDHGKHDWPWWKCEIITKWADNSWRVKLENAFESAIFNSEKDKPLTWFLKQKDRFSALHPDMSDSMINLKILRKCGVELEHATKCRCVEPCSTEDYINSMEDIINRTSMGKTWTKVPMESKIVSKTSREDNRPERPVLKGHKCGRTSNLANTCTKKARINEVQVIEGAQCTEEKEESDLDSEVSEDTPVEEYPIENITDFFEVTEVHTQLLQYSEDCHDLINIQDSRMCKTKSATGKGYTAGASCITSIVMNDIEAKVNLDTGAFCTCEGKDYLQAILPGWKIPLLPIEGVQFSSASNNMYPLGILDTNIVFPHPAGSVRMKTEIVVMDNCTSQNITLENDYLNIYGIDINNHKDRYLTIGENKRKKFSFSNMPKQISVISSIKDTYKEEIVGNQLVEAQINPSLSQNMRHDLIDVLYKYKSAFASYNEPLGAIKGHEVYITINIDIPYPPVLRRPAFTASPRAREAFEKHIQELIQLGVLRKVGHNEEVEVTTPVIIACNNDKSRMVGDFRALNTYTVPDRYPIHRIQETLTQLSKAKYITSMDALKGFHRTVWIPKTRKLLRIITHCGIYEYLRMPFGIKNAPSHYQRIMDTIFPTELPEGWLIIYIDDVIIFSDSWSLHLEILERVPEKAT</sequence>
<dbReference type="PANTHER" id="PTHR24559:SF444">
    <property type="entry name" value="REVERSE TRANSCRIPTASE DOMAIN-CONTAINING PROTEIN"/>
    <property type="match status" value="1"/>
</dbReference>
<dbReference type="PANTHER" id="PTHR24559">
    <property type="entry name" value="TRANSPOSON TY3-I GAG-POL POLYPROTEIN"/>
    <property type="match status" value="1"/>
</dbReference>
<dbReference type="InterPro" id="IPR000477">
    <property type="entry name" value="RT_dom"/>
</dbReference>
<dbReference type="Gene3D" id="3.10.10.10">
    <property type="entry name" value="HIV Type 1 Reverse Transcriptase, subunit A, domain 1"/>
    <property type="match status" value="1"/>
</dbReference>
<evidence type="ECO:0000313" key="3">
    <source>
        <dbReference type="Proteomes" id="UP000765509"/>
    </source>
</evidence>
<comment type="caution">
    <text evidence="2">The sequence shown here is derived from an EMBL/GenBank/DDBJ whole genome shotgun (WGS) entry which is preliminary data.</text>
</comment>
<dbReference type="Gene3D" id="3.30.70.270">
    <property type="match status" value="1"/>
</dbReference>
<organism evidence="2 3">
    <name type="scientific">Austropuccinia psidii MF-1</name>
    <dbReference type="NCBI Taxonomy" id="1389203"/>
    <lineage>
        <taxon>Eukaryota</taxon>
        <taxon>Fungi</taxon>
        <taxon>Dikarya</taxon>
        <taxon>Basidiomycota</taxon>
        <taxon>Pucciniomycotina</taxon>
        <taxon>Pucciniomycetes</taxon>
        <taxon>Pucciniales</taxon>
        <taxon>Sphaerophragmiaceae</taxon>
        <taxon>Austropuccinia</taxon>
    </lineage>
</organism>
<dbReference type="OrthoDB" id="6776860at2759"/>
<dbReference type="Pfam" id="PF00078">
    <property type="entry name" value="RVT_1"/>
    <property type="match status" value="1"/>
</dbReference>
<dbReference type="InterPro" id="IPR053134">
    <property type="entry name" value="RNA-dir_DNA_polymerase"/>
</dbReference>
<reference evidence="2" key="1">
    <citation type="submission" date="2021-03" db="EMBL/GenBank/DDBJ databases">
        <title>Draft genome sequence of rust myrtle Austropuccinia psidii MF-1, a brazilian biotype.</title>
        <authorList>
            <person name="Quecine M.C."/>
            <person name="Pachon D.M.R."/>
            <person name="Bonatelli M.L."/>
            <person name="Correr F.H."/>
            <person name="Franceschini L.M."/>
            <person name="Leite T.F."/>
            <person name="Margarido G.R.A."/>
            <person name="Almeida C.A."/>
            <person name="Ferrarezi J.A."/>
            <person name="Labate C.A."/>
        </authorList>
    </citation>
    <scope>NUCLEOTIDE SEQUENCE</scope>
    <source>
        <strain evidence="2">MF-1</strain>
    </source>
</reference>
<keyword evidence="3" id="KW-1185">Reference proteome</keyword>
<evidence type="ECO:0000313" key="2">
    <source>
        <dbReference type="EMBL" id="MBW0523458.1"/>
    </source>
</evidence>
<feature type="domain" description="Reverse transcriptase" evidence="1">
    <location>
        <begin position="523"/>
        <end position="651"/>
    </location>
</feature>
<dbReference type="EMBL" id="AVOT02030300">
    <property type="protein sequence ID" value="MBW0523458.1"/>
    <property type="molecule type" value="Genomic_DNA"/>
</dbReference>
<dbReference type="AlphaFoldDB" id="A0A9Q3EKW6"/>
<dbReference type="Proteomes" id="UP000765509">
    <property type="component" value="Unassembled WGS sequence"/>
</dbReference>
<name>A0A9Q3EKW6_9BASI</name>
<dbReference type="CDD" id="cd01647">
    <property type="entry name" value="RT_LTR"/>
    <property type="match status" value="1"/>
</dbReference>
<gene>
    <name evidence="2" type="ORF">O181_063173</name>
</gene>
<dbReference type="InterPro" id="IPR043128">
    <property type="entry name" value="Rev_trsase/Diguanyl_cyclase"/>
</dbReference>
<dbReference type="InterPro" id="IPR043502">
    <property type="entry name" value="DNA/RNA_pol_sf"/>
</dbReference>